<evidence type="ECO:0000256" key="5">
    <source>
        <dbReference type="ARBA" id="ARBA00022840"/>
    </source>
</evidence>
<keyword evidence="6 9" id="KW-0694">RNA-binding</keyword>
<feature type="domain" description="tRNA-specific 2-thiouridylase MnmA-like C-terminal" evidence="10">
    <location>
        <begin position="269"/>
        <end position="342"/>
    </location>
</feature>
<evidence type="ECO:0000256" key="1">
    <source>
        <dbReference type="ARBA" id="ARBA00022555"/>
    </source>
</evidence>
<dbReference type="Proteomes" id="UP000288096">
    <property type="component" value="Unassembled WGS sequence"/>
</dbReference>
<dbReference type="AlphaFoldDB" id="A0A401FVT7"/>
<sequence length="344" mass="38019">MKPLTAIALSGGIDSLVAAHLLKVKGHRLIGIHFTTGYETVSPDQVRDIARQLGIPVKIMDCSAAFRSCVVDYFIDTYRRGQTPNPCMICNPAIKFGTVADFARTLGADRLATGHYARVRRDEKDTGRCRLLKGADRKKDQSYFLAFLNQAQLAAASFPLGEMTKSEVRQLAAEAGLTPTEGRESQDICFIPDSYGDFLVRQGGVIPRPGPIADISGRQIGEHKGLHLFTVGQRRGINCPASEPYYVVRTDVRHNRLIVGLKQDLLCPECRVSRINWIAPQPDGPIRAEVRIRYRHKAVPAEIIPQEDQTAVVRFEKPESAVTPGQGAVFYREDEVLGGGLIQR</sequence>
<keyword evidence="9" id="KW-0963">Cytoplasm</keyword>
<proteinExistence type="inferred from homology"/>
<dbReference type="GO" id="GO:0103016">
    <property type="term" value="F:tRNA-uridine 2-sulfurtransferase activity"/>
    <property type="evidence" value="ECO:0007669"/>
    <property type="project" value="UniProtKB-EC"/>
</dbReference>
<dbReference type="Gene3D" id="2.30.30.280">
    <property type="entry name" value="Adenine nucleotide alpha hydrolases-like domains"/>
    <property type="match status" value="1"/>
</dbReference>
<gene>
    <name evidence="9" type="primary">mnmA</name>
    <name evidence="12" type="ORF">DENIS_2046</name>
</gene>
<feature type="binding site" evidence="9">
    <location>
        <position position="34"/>
    </location>
    <ligand>
        <name>ATP</name>
        <dbReference type="ChEBI" id="CHEBI:30616"/>
    </ligand>
</feature>
<evidence type="ECO:0000256" key="3">
    <source>
        <dbReference type="ARBA" id="ARBA00022694"/>
    </source>
</evidence>
<dbReference type="NCBIfam" id="NF001138">
    <property type="entry name" value="PRK00143.1"/>
    <property type="match status" value="1"/>
</dbReference>
<feature type="active site" description="Nucleophile" evidence="9">
    <location>
        <position position="90"/>
    </location>
</feature>
<dbReference type="PANTHER" id="PTHR11933">
    <property type="entry name" value="TRNA 5-METHYLAMINOMETHYL-2-THIOURIDYLATE -METHYLTRANSFERASE"/>
    <property type="match status" value="1"/>
</dbReference>
<dbReference type="PANTHER" id="PTHR11933:SF5">
    <property type="entry name" value="MITOCHONDRIAL TRNA-SPECIFIC 2-THIOURIDYLASE 1"/>
    <property type="match status" value="1"/>
</dbReference>
<comment type="similarity">
    <text evidence="9">Belongs to the MnmA/TRMU family.</text>
</comment>
<reference evidence="13" key="1">
    <citation type="submission" date="2017-11" db="EMBL/GenBank/DDBJ databases">
        <authorList>
            <person name="Watanabe M."/>
            <person name="Kojima H."/>
        </authorList>
    </citation>
    <scope>NUCLEOTIDE SEQUENCE [LARGE SCALE GENOMIC DNA]</scope>
    <source>
        <strain evidence="13">Tokyo 01</strain>
    </source>
</reference>
<feature type="region of interest" description="Interaction with tRNA" evidence="9">
    <location>
        <begin position="139"/>
        <end position="141"/>
    </location>
</feature>
<dbReference type="CDD" id="cd01998">
    <property type="entry name" value="MnmA_TRMU-like"/>
    <property type="match status" value="1"/>
</dbReference>
<feature type="binding site" evidence="9">
    <location>
        <position position="114"/>
    </location>
    <ligand>
        <name>ATP</name>
        <dbReference type="ChEBI" id="CHEBI:30616"/>
    </ligand>
</feature>
<dbReference type="Gene3D" id="3.40.50.620">
    <property type="entry name" value="HUPs"/>
    <property type="match status" value="1"/>
</dbReference>
<evidence type="ECO:0000259" key="11">
    <source>
        <dbReference type="Pfam" id="PF20259"/>
    </source>
</evidence>
<feature type="site" description="Interaction with tRNA" evidence="9">
    <location>
        <position position="326"/>
    </location>
</feature>
<organism evidence="12 13">
    <name type="scientific">Desulfonema ishimotonii</name>
    <dbReference type="NCBI Taxonomy" id="45657"/>
    <lineage>
        <taxon>Bacteria</taxon>
        <taxon>Pseudomonadati</taxon>
        <taxon>Thermodesulfobacteriota</taxon>
        <taxon>Desulfobacteria</taxon>
        <taxon>Desulfobacterales</taxon>
        <taxon>Desulfococcaceae</taxon>
        <taxon>Desulfonema</taxon>
    </lineage>
</organism>
<keyword evidence="1 9" id="KW-0820">tRNA-binding</keyword>
<evidence type="ECO:0000259" key="10">
    <source>
        <dbReference type="Pfam" id="PF20258"/>
    </source>
</evidence>
<dbReference type="GO" id="GO:0005524">
    <property type="term" value="F:ATP binding"/>
    <property type="evidence" value="ECO:0007669"/>
    <property type="project" value="UniProtKB-KW"/>
</dbReference>
<comment type="caution">
    <text evidence="9">Lacks conserved residue(s) required for the propagation of feature annotation.</text>
</comment>
<feature type="site" description="Interaction with tRNA" evidence="9">
    <location>
        <position position="115"/>
    </location>
</feature>
<dbReference type="GO" id="GO:0002143">
    <property type="term" value="P:tRNA wobble position uridine thiolation"/>
    <property type="evidence" value="ECO:0007669"/>
    <property type="project" value="TreeGrafter"/>
</dbReference>
<dbReference type="Pfam" id="PF20258">
    <property type="entry name" value="tRNA_Me_trans_C"/>
    <property type="match status" value="1"/>
</dbReference>
<feature type="active site" description="Cysteine persulfide intermediate" evidence="9">
    <location>
        <position position="189"/>
    </location>
</feature>
<comment type="function">
    <text evidence="9">Catalyzes the 2-thiolation of uridine at the wobble position (U34) of tRNA, leading to the formation of s(2)U34.</text>
</comment>
<evidence type="ECO:0000313" key="13">
    <source>
        <dbReference type="Proteomes" id="UP000288096"/>
    </source>
</evidence>
<accession>A0A401FVT7</accession>
<keyword evidence="5 9" id="KW-0067">ATP-binding</keyword>
<comment type="catalytic activity">
    <reaction evidence="8 9">
        <text>S-sulfanyl-L-cysteinyl-[protein] + uridine(34) in tRNA + AH2 + ATP = 2-thiouridine(34) in tRNA + L-cysteinyl-[protein] + A + AMP + diphosphate + H(+)</text>
        <dbReference type="Rhea" id="RHEA:47032"/>
        <dbReference type="Rhea" id="RHEA-COMP:10131"/>
        <dbReference type="Rhea" id="RHEA-COMP:11726"/>
        <dbReference type="Rhea" id="RHEA-COMP:11727"/>
        <dbReference type="Rhea" id="RHEA-COMP:11728"/>
        <dbReference type="ChEBI" id="CHEBI:13193"/>
        <dbReference type="ChEBI" id="CHEBI:15378"/>
        <dbReference type="ChEBI" id="CHEBI:17499"/>
        <dbReference type="ChEBI" id="CHEBI:29950"/>
        <dbReference type="ChEBI" id="CHEBI:30616"/>
        <dbReference type="ChEBI" id="CHEBI:33019"/>
        <dbReference type="ChEBI" id="CHEBI:61963"/>
        <dbReference type="ChEBI" id="CHEBI:65315"/>
        <dbReference type="ChEBI" id="CHEBI:87170"/>
        <dbReference type="ChEBI" id="CHEBI:456215"/>
        <dbReference type="EC" id="2.8.1.13"/>
    </reaction>
</comment>
<dbReference type="FunFam" id="2.30.30.280:FF:000001">
    <property type="entry name" value="tRNA-specific 2-thiouridylase MnmA"/>
    <property type="match status" value="1"/>
</dbReference>
<dbReference type="GO" id="GO:0000049">
    <property type="term" value="F:tRNA binding"/>
    <property type="evidence" value="ECO:0007669"/>
    <property type="project" value="UniProtKB-KW"/>
</dbReference>
<dbReference type="GO" id="GO:0005737">
    <property type="term" value="C:cytoplasm"/>
    <property type="evidence" value="ECO:0007669"/>
    <property type="project" value="UniProtKB-SubCell"/>
</dbReference>
<dbReference type="InterPro" id="IPR014729">
    <property type="entry name" value="Rossmann-like_a/b/a_fold"/>
</dbReference>
<dbReference type="NCBIfam" id="TIGR00420">
    <property type="entry name" value="trmU"/>
    <property type="match status" value="1"/>
</dbReference>
<dbReference type="InterPro" id="IPR046885">
    <property type="entry name" value="MnmA-like_C"/>
</dbReference>
<evidence type="ECO:0000313" key="12">
    <source>
        <dbReference type="EMBL" id="GBC61086.1"/>
    </source>
</evidence>
<evidence type="ECO:0000256" key="9">
    <source>
        <dbReference type="HAMAP-Rule" id="MF_00144"/>
    </source>
</evidence>
<dbReference type="EMBL" id="BEXT01000001">
    <property type="protein sequence ID" value="GBC61086.1"/>
    <property type="molecule type" value="Genomic_DNA"/>
</dbReference>
<feature type="binding site" evidence="9">
    <location>
        <begin position="8"/>
        <end position="15"/>
    </location>
    <ligand>
        <name>ATP</name>
        <dbReference type="ChEBI" id="CHEBI:30616"/>
    </ligand>
</feature>
<keyword evidence="13" id="KW-1185">Reference proteome</keyword>
<keyword evidence="7" id="KW-1015">Disulfide bond</keyword>
<keyword evidence="2 9" id="KW-0808">Transferase</keyword>
<feature type="region of interest" description="Interaction with tRNA" evidence="9">
    <location>
        <begin position="293"/>
        <end position="294"/>
    </location>
</feature>
<evidence type="ECO:0000256" key="4">
    <source>
        <dbReference type="ARBA" id="ARBA00022741"/>
    </source>
</evidence>
<dbReference type="InterPro" id="IPR004506">
    <property type="entry name" value="MnmA-like"/>
</dbReference>
<protein>
    <recommendedName>
        <fullName evidence="9">tRNA-specific 2-thiouridylase MnmA</fullName>
        <ecNumber evidence="9">2.8.1.13</ecNumber>
    </recommendedName>
</protein>
<evidence type="ECO:0000256" key="2">
    <source>
        <dbReference type="ARBA" id="ARBA00022679"/>
    </source>
</evidence>
<dbReference type="InterPro" id="IPR023382">
    <property type="entry name" value="MnmA-like_central_sf"/>
</dbReference>
<comment type="subcellular location">
    <subcellularLocation>
        <location evidence="9">Cytoplasm</location>
    </subcellularLocation>
</comment>
<dbReference type="Pfam" id="PF20259">
    <property type="entry name" value="tRNA_Me_trans_M"/>
    <property type="match status" value="1"/>
</dbReference>
<keyword evidence="4 9" id="KW-0547">Nucleotide-binding</keyword>
<evidence type="ECO:0000256" key="6">
    <source>
        <dbReference type="ARBA" id="ARBA00022884"/>
    </source>
</evidence>
<dbReference type="Gene3D" id="2.40.30.10">
    <property type="entry name" value="Translation factors"/>
    <property type="match status" value="1"/>
</dbReference>
<dbReference type="InterPro" id="IPR046884">
    <property type="entry name" value="MnmA-like_central"/>
</dbReference>
<dbReference type="OrthoDB" id="9800696at2"/>
<name>A0A401FVT7_9BACT</name>
<reference evidence="13" key="2">
    <citation type="submission" date="2019-01" db="EMBL/GenBank/DDBJ databases">
        <title>Genome sequence of Desulfonema ishimotonii strain Tokyo 01.</title>
        <authorList>
            <person name="Fukui M."/>
        </authorList>
    </citation>
    <scope>NUCLEOTIDE SEQUENCE [LARGE SCALE GENOMIC DNA]</scope>
    <source>
        <strain evidence="13">Tokyo 01</strain>
    </source>
</reference>
<feature type="domain" description="tRNA-specific 2-thiouridylase MnmA-like central" evidence="11">
    <location>
        <begin position="206"/>
        <end position="260"/>
    </location>
</feature>
<evidence type="ECO:0000256" key="8">
    <source>
        <dbReference type="ARBA" id="ARBA00051542"/>
    </source>
</evidence>
<dbReference type="HAMAP" id="MF_00144">
    <property type="entry name" value="tRNA_thiouridyl_MnmA"/>
    <property type="match status" value="1"/>
</dbReference>
<dbReference type="SUPFAM" id="SSF52402">
    <property type="entry name" value="Adenine nucleotide alpha hydrolases-like"/>
    <property type="match status" value="1"/>
</dbReference>
<keyword evidence="3 9" id="KW-0819">tRNA processing</keyword>
<evidence type="ECO:0000256" key="7">
    <source>
        <dbReference type="ARBA" id="ARBA00023157"/>
    </source>
</evidence>
<dbReference type="Pfam" id="PF03054">
    <property type="entry name" value="tRNA_Me_trans"/>
    <property type="match status" value="1"/>
</dbReference>
<comment type="caution">
    <text evidence="12">The sequence shown here is derived from an EMBL/GenBank/DDBJ whole genome shotgun (WGS) entry which is preliminary data.</text>
</comment>
<dbReference type="EC" id="2.8.1.13" evidence="9"/>
<dbReference type="RefSeq" id="WP_124328416.1">
    <property type="nucleotide sequence ID" value="NZ_BEXT01000001.1"/>
</dbReference>